<evidence type="ECO:0000256" key="3">
    <source>
        <dbReference type="ARBA" id="ARBA00011245"/>
    </source>
</evidence>
<comment type="similarity">
    <text evidence="2 12">Belongs to the class-I aminoacyl-tRNA synthetase family.</text>
</comment>
<dbReference type="NCBIfam" id="TIGR00435">
    <property type="entry name" value="cysS"/>
    <property type="match status" value="1"/>
</dbReference>
<evidence type="ECO:0000256" key="8">
    <source>
        <dbReference type="ARBA" id="ARBA00022833"/>
    </source>
</evidence>
<evidence type="ECO:0000256" key="7">
    <source>
        <dbReference type="ARBA" id="ARBA00022741"/>
    </source>
</evidence>
<feature type="binding site" evidence="12">
    <location>
        <position position="256"/>
    </location>
    <ligand>
        <name>Zn(2+)</name>
        <dbReference type="ChEBI" id="CHEBI:29105"/>
    </ligand>
</feature>
<dbReference type="GO" id="GO:0005829">
    <property type="term" value="C:cytosol"/>
    <property type="evidence" value="ECO:0007669"/>
    <property type="project" value="TreeGrafter"/>
</dbReference>
<dbReference type="PROSITE" id="PS51257">
    <property type="entry name" value="PROKAR_LIPOPROTEIN"/>
    <property type="match status" value="1"/>
</dbReference>
<keyword evidence="5 12" id="KW-0436">Ligase</keyword>
<dbReference type="EC" id="6.1.1.16" evidence="12"/>
<dbReference type="InterPro" id="IPR014729">
    <property type="entry name" value="Rossmann-like_a/b/a_fold"/>
</dbReference>
<dbReference type="InterPro" id="IPR009080">
    <property type="entry name" value="tRNAsynth_Ia_anticodon-bd"/>
</dbReference>
<dbReference type="GO" id="GO:0006423">
    <property type="term" value="P:cysteinyl-tRNA aminoacylation"/>
    <property type="evidence" value="ECO:0007669"/>
    <property type="project" value="UniProtKB-UniRule"/>
</dbReference>
<evidence type="ECO:0000256" key="9">
    <source>
        <dbReference type="ARBA" id="ARBA00022840"/>
    </source>
</evidence>
<comment type="subunit">
    <text evidence="3 12">Monomer.</text>
</comment>
<dbReference type="InterPro" id="IPR015273">
    <property type="entry name" value="Cys-tRNA-synt_Ia_DALR"/>
</dbReference>
<feature type="short sequence motif" description="'HIGH' region" evidence="12">
    <location>
        <begin position="33"/>
        <end position="43"/>
    </location>
</feature>
<comment type="subcellular location">
    <subcellularLocation>
        <location evidence="1 12">Cytoplasm</location>
    </subcellularLocation>
</comment>
<dbReference type="GO" id="GO:0004817">
    <property type="term" value="F:cysteine-tRNA ligase activity"/>
    <property type="evidence" value="ECO:0007669"/>
    <property type="project" value="UniProtKB-UniRule"/>
</dbReference>
<evidence type="ECO:0000256" key="1">
    <source>
        <dbReference type="ARBA" id="ARBA00004496"/>
    </source>
</evidence>
<dbReference type="GO" id="GO:0008270">
    <property type="term" value="F:zinc ion binding"/>
    <property type="evidence" value="ECO:0007669"/>
    <property type="project" value="UniProtKB-UniRule"/>
</dbReference>
<feature type="binding site" evidence="12">
    <location>
        <position position="252"/>
    </location>
    <ligand>
        <name>Zn(2+)</name>
        <dbReference type="ChEBI" id="CHEBI:29105"/>
    </ligand>
</feature>
<keyword evidence="15" id="KW-1185">Reference proteome</keyword>
<dbReference type="PANTHER" id="PTHR10890">
    <property type="entry name" value="CYSTEINYL-TRNA SYNTHETASE"/>
    <property type="match status" value="1"/>
</dbReference>
<comment type="cofactor">
    <cofactor evidence="12">
        <name>Zn(2+)</name>
        <dbReference type="ChEBI" id="CHEBI:29105"/>
    </cofactor>
    <text evidence="12">Binds 1 zinc ion per subunit.</text>
</comment>
<feature type="binding site" evidence="12">
    <location>
        <position position="287"/>
    </location>
    <ligand>
        <name>ATP</name>
        <dbReference type="ChEBI" id="CHEBI:30616"/>
    </ligand>
</feature>
<protein>
    <recommendedName>
        <fullName evidence="12">Cysteine--tRNA ligase</fullName>
        <ecNumber evidence="12">6.1.1.16</ecNumber>
    </recommendedName>
    <alternativeName>
        <fullName evidence="12">Cysteinyl-tRNA synthetase</fullName>
        <shortName evidence="12">CysRS</shortName>
    </alternativeName>
</protein>
<evidence type="ECO:0000313" key="15">
    <source>
        <dbReference type="Proteomes" id="UP001348817"/>
    </source>
</evidence>
<dbReference type="RefSeq" id="WP_338391906.1">
    <property type="nucleotide sequence ID" value="NZ_AP025314.1"/>
</dbReference>
<keyword evidence="4 12" id="KW-0963">Cytoplasm</keyword>
<dbReference type="SMART" id="SM00840">
    <property type="entry name" value="DALR_2"/>
    <property type="match status" value="1"/>
</dbReference>
<evidence type="ECO:0000256" key="5">
    <source>
        <dbReference type="ARBA" id="ARBA00022598"/>
    </source>
</evidence>
<keyword evidence="10 12" id="KW-0648">Protein biosynthesis</keyword>
<gene>
    <name evidence="12 14" type="primary">cysS</name>
    <name evidence="14" type="ORF">FUAX_27760</name>
</gene>
<dbReference type="EMBL" id="AP025314">
    <property type="protein sequence ID" value="BDD10344.1"/>
    <property type="molecule type" value="Genomic_DNA"/>
</dbReference>
<evidence type="ECO:0000259" key="13">
    <source>
        <dbReference type="SMART" id="SM00840"/>
    </source>
</evidence>
<feature type="short sequence motif" description="'KMSKS' region" evidence="12">
    <location>
        <begin position="284"/>
        <end position="288"/>
    </location>
</feature>
<name>A0AAU9CV23_9BACT</name>
<proteinExistence type="inferred from homology"/>
<keyword evidence="11 12" id="KW-0030">Aminoacyl-tRNA synthetase</keyword>
<comment type="catalytic activity">
    <reaction evidence="12">
        <text>tRNA(Cys) + L-cysteine + ATP = L-cysteinyl-tRNA(Cys) + AMP + diphosphate</text>
        <dbReference type="Rhea" id="RHEA:17773"/>
        <dbReference type="Rhea" id="RHEA-COMP:9661"/>
        <dbReference type="Rhea" id="RHEA-COMP:9679"/>
        <dbReference type="ChEBI" id="CHEBI:30616"/>
        <dbReference type="ChEBI" id="CHEBI:33019"/>
        <dbReference type="ChEBI" id="CHEBI:35235"/>
        <dbReference type="ChEBI" id="CHEBI:78442"/>
        <dbReference type="ChEBI" id="CHEBI:78517"/>
        <dbReference type="ChEBI" id="CHEBI:456215"/>
        <dbReference type="EC" id="6.1.1.16"/>
    </reaction>
</comment>
<dbReference type="SUPFAM" id="SSF52374">
    <property type="entry name" value="Nucleotidylyl transferase"/>
    <property type="match status" value="1"/>
</dbReference>
<keyword evidence="7 12" id="KW-0547">Nucleotide-binding</keyword>
<feature type="binding site" evidence="12">
    <location>
        <position position="227"/>
    </location>
    <ligand>
        <name>Zn(2+)</name>
        <dbReference type="ChEBI" id="CHEBI:29105"/>
    </ligand>
</feature>
<feature type="domain" description="Cysteinyl-tRNA synthetase class Ia DALR" evidence="13">
    <location>
        <begin position="379"/>
        <end position="448"/>
    </location>
</feature>
<sequence>MLKELRIQNTLTKKKELFEPVSAPHVGMYACGPTVYSDVHLGNIRTFLSFDIVYRYLQHLGYKVRYVRNITDVGHLVSDADEGEDKIAKKAKTENIEPMQVVQRYTNGFHQVAETMNLLPPDIEPQATGHIIEQIELTQTLLDKGLAYESEGSVYFDIEKYSELGHSYGILSGRKVEDLLETTRELDGQNEKRNKADFALWKKASPEHIMRWNSPWSVGFPGWHLECSVMSTKYLGDKFDIHGGGMDLKFPHHECEIAQCVGAHGESPAKYWMHTNMLTVNGTKMSKSKGNSFLPEELFTGNHPVLDEGYSPMTVRFFMLQSHYSSTLDFSNEALKAARKGYRKLANGLRLAEKLEFVTEEGVELNEKAIKQVEGICDNCYRAMNDDFNTPKTIAHLFNLLKKINSVDTGQLKPSALGEETFKRMIDTFLSFSQDVLGFKIEKPDQFDGLLDIVLKLYKEAKENKEYDKVDEIRGEMKEKGIVIKDMKTRIDWAYDENI</sequence>
<dbReference type="SUPFAM" id="SSF47323">
    <property type="entry name" value="Anticodon-binding domain of a subclass of class I aminoacyl-tRNA synthetases"/>
    <property type="match status" value="1"/>
</dbReference>
<reference evidence="14 15" key="1">
    <citation type="submission" date="2021-12" db="EMBL/GenBank/DDBJ databases">
        <title>Genome sequencing of bacteria with rrn-lacking chromosome and rrn-plasmid.</title>
        <authorList>
            <person name="Anda M."/>
            <person name="Iwasaki W."/>
        </authorList>
    </citation>
    <scope>NUCLEOTIDE SEQUENCE [LARGE SCALE GENOMIC DNA]</scope>
    <source>
        <strain evidence="14 15">DSM 100852</strain>
    </source>
</reference>
<dbReference type="Pfam" id="PF09190">
    <property type="entry name" value="DALR_2"/>
    <property type="match status" value="1"/>
</dbReference>
<evidence type="ECO:0000256" key="12">
    <source>
        <dbReference type="HAMAP-Rule" id="MF_00041"/>
    </source>
</evidence>
<accession>A0AAU9CV23</accession>
<dbReference type="AlphaFoldDB" id="A0AAU9CV23"/>
<dbReference type="HAMAP" id="MF_00041">
    <property type="entry name" value="Cys_tRNA_synth"/>
    <property type="match status" value="1"/>
</dbReference>
<dbReference type="Gene3D" id="1.20.120.1910">
    <property type="entry name" value="Cysteine-tRNA ligase, C-terminal anti-codon recognition domain"/>
    <property type="match status" value="1"/>
</dbReference>
<dbReference type="Gene3D" id="3.40.50.620">
    <property type="entry name" value="HUPs"/>
    <property type="match status" value="1"/>
</dbReference>
<evidence type="ECO:0000256" key="4">
    <source>
        <dbReference type="ARBA" id="ARBA00022490"/>
    </source>
</evidence>
<dbReference type="Pfam" id="PF01406">
    <property type="entry name" value="tRNA-synt_1e"/>
    <property type="match status" value="1"/>
</dbReference>
<keyword evidence="9 12" id="KW-0067">ATP-binding</keyword>
<dbReference type="CDD" id="cd00672">
    <property type="entry name" value="CysRS_core"/>
    <property type="match status" value="1"/>
</dbReference>
<dbReference type="PANTHER" id="PTHR10890:SF3">
    <property type="entry name" value="CYSTEINE--TRNA LIGASE, CYTOPLASMIC"/>
    <property type="match status" value="1"/>
</dbReference>
<keyword evidence="6 12" id="KW-0479">Metal-binding</keyword>
<dbReference type="InterPro" id="IPR015803">
    <property type="entry name" value="Cys-tRNA-ligase"/>
</dbReference>
<dbReference type="Proteomes" id="UP001348817">
    <property type="component" value="Chromosome"/>
</dbReference>
<dbReference type="PRINTS" id="PR00983">
    <property type="entry name" value="TRNASYNTHCYS"/>
</dbReference>
<evidence type="ECO:0000256" key="6">
    <source>
        <dbReference type="ARBA" id="ARBA00022723"/>
    </source>
</evidence>
<evidence type="ECO:0000256" key="2">
    <source>
        <dbReference type="ARBA" id="ARBA00005594"/>
    </source>
</evidence>
<dbReference type="GO" id="GO:0005524">
    <property type="term" value="F:ATP binding"/>
    <property type="evidence" value="ECO:0007669"/>
    <property type="project" value="UniProtKB-UniRule"/>
</dbReference>
<evidence type="ECO:0000313" key="14">
    <source>
        <dbReference type="EMBL" id="BDD10344.1"/>
    </source>
</evidence>
<dbReference type="KEGG" id="fax:FUAX_27760"/>
<evidence type="ECO:0000256" key="10">
    <source>
        <dbReference type="ARBA" id="ARBA00022917"/>
    </source>
</evidence>
<organism evidence="14 15">
    <name type="scientific">Fulvitalea axinellae</name>
    <dbReference type="NCBI Taxonomy" id="1182444"/>
    <lineage>
        <taxon>Bacteria</taxon>
        <taxon>Pseudomonadati</taxon>
        <taxon>Bacteroidota</taxon>
        <taxon>Cytophagia</taxon>
        <taxon>Cytophagales</taxon>
        <taxon>Persicobacteraceae</taxon>
        <taxon>Fulvitalea</taxon>
    </lineage>
</organism>
<dbReference type="InterPro" id="IPR032678">
    <property type="entry name" value="tRNA-synt_1_cat_dom"/>
</dbReference>
<keyword evidence="8 12" id="KW-0862">Zinc</keyword>
<dbReference type="InterPro" id="IPR024909">
    <property type="entry name" value="Cys-tRNA/MSH_ligase"/>
</dbReference>
<feature type="binding site" evidence="12">
    <location>
        <position position="31"/>
    </location>
    <ligand>
        <name>Zn(2+)</name>
        <dbReference type="ChEBI" id="CHEBI:29105"/>
    </ligand>
</feature>
<evidence type="ECO:0000256" key="11">
    <source>
        <dbReference type="ARBA" id="ARBA00023146"/>
    </source>
</evidence>